<feature type="transmembrane region" description="Helical" evidence="2">
    <location>
        <begin position="182"/>
        <end position="203"/>
    </location>
</feature>
<dbReference type="Pfam" id="PF18879">
    <property type="entry name" value="EspA_EspE"/>
    <property type="match status" value="1"/>
</dbReference>
<dbReference type="Proteomes" id="UP000466396">
    <property type="component" value="Chromosome"/>
</dbReference>
<evidence type="ECO:0000259" key="3">
    <source>
        <dbReference type="Pfam" id="PF18879"/>
    </source>
</evidence>
<name>A0A7I7NR20_9MYCO</name>
<protein>
    <recommendedName>
        <fullName evidence="3">ESX-1 secretion-associated protein EspA/EspE-like domain-containing protein</fullName>
    </recommendedName>
</protein>
<sequence length="433" mass="42993">MPSSVVQAVRLIASLSGLSQQFAGIGVGGNSGGGEYIASMATSMSGDALAMFGRPLARNMITRMLDGRPAFGNRLMGDVGAAGNAAELIRWAITVVDLLELTTGFGPPTEGDDLKTGSQRFTTLCEQLKSALPDSSWQGSASQAYAAQVATLQNLAQTMADLDLKLAHLVKDQADWVTHTRLAMGIVKALLAAAYLITFALIYTPGVGPAAARVFALTVATLGIATAIGMLGTLINFSVKNRQKANGLASQYREVSTAAGAVAQGAQAQAPAAVQSTGAGVEASSAGMAGQEGMPSIAALANSRLASQGASPTQRAALSALTGDGASLGDGWPAALSGYGSQAVNGVNPAFGQIGRVAAMAAMAAKGQGAVAPAKTAAAEAAPVGARPDETALAGDADVGGAGSGTEAAERAPIQPATHSAEPAEPGATTSAS</sequence>
<organism evidence="4 5">
    <name type="scientific">Mycobacterium lacus</name>
    <dbReference type="NCBI Taxonomy" id="169765"/>
    <lineage>
        <taxon>Bacteria</taxon>
        <taxon>Bacillati</taxon>
        <taxon>Actinomycetota</taxon>
        <taxon>Actinomycetes</taxon>
        <taxon>Mycobacteriales</taxon>
        <taxon>Mycobacteriaceae</taxon>
        <taxon>Mycobacterium</taxon>
    </lineage>
</organism>
<evidence type="ECO:0000256" key="2">
    <source>
        <dbReference type="SAM" id="Phobius"/>
    </source>
</evidence>
<gene>
    <name evidence="4" type="ORF">MLAC_41520</name>
</gene>
<feature type="region of interest" description="Disordered" evidence="1">
    <location>
        <begin position="382"/>
        <end position="433"/>
    </location>
</feature>
<keyword evidence="2" id="KW-1133">Transmembrane helix</keyword>
<evidence type="ECO:0000313" key="4">
    <source>
        <dbReference type="EMBL" id="BBX98858.1"/>
    </source>
</evidence>
<accession>A0A7I7NR20</accession>
<keyword evidence="5" id="KW-1185">Reference proteome</keyword>
<reference evidence="4 5" key="1">
    <citation type="journal article" date="2019" name="Emerg. Microbes Infect.">
        <title>Comprehensive subspecies identification of 175 nontuberculous mycobacteria species based on 7547 genomic profiles.</title>
        <authorList>
            <person name="Matsumoto Y."/>
            <person name="Kinjo T."/>
            <person name="Motooka D."/>
            <person name="Nabeya D."/>
            <person name="Jung N."/>
            <person name="Uechi K."/>
            <person name="Horii T."/>
            <person name="Iida T."/>
            <person name="Fujita J."/>
            <person name="Nakamura S."/>
        </authorList>
    </citation>
    <scope>NUCLEOTIDE SEQUENCE [LARGE SCALE GENOMIC DNA]</scope>
    <source>
        <strain evidence="4 5">JCM 15657</strain>
    </source>
</reference>
<keyword evidence="2" id="KW-0472">Membrane</keyword>
<evidence type="ECO:0000313" key="5">
    <source>
        <dbReference type="Proteomes" id="UP000466396"/>
    </source>
</evidence>
<proteinExistence type="predicted"/>
<feature type="transmembrane region" description="Helical" evidence="2">
    <location>
        <begin position="215"/>
        <end position="237"/>
    </location>
</feature>
<feature type="domain" description="ESX-1 secretion-associated protein EspA/EspE-like" evidence="3">
    <location>
        <begin position="103"/>
        <end position="182"/>
    </location>
</feature>
<dbReference type="AlphaFoldDB" id="A0A7I7NR20"/>
<feature type="compositionally biased region" description="Low complexity" evidence="1">
    <location>
        <begin position="382"/>
        <end position="397"/>
    </location>
</feature>
<dbReference type="EMBL" id="AP022581">
    <property type="protein sequence ID" value="BBX98858.1"/>
    <property type="molecule type" value="Genomic_DNA"/>
</dbReference>
<keyword evidence="2" id="KW-0812">Transmembrane</keyword>
<dbReference type="InterPro" id="IPR043796">
    <property type="entry name" value="ESX-1_EspA/EspE-like"/>
</dbReference>
<evidence type="ECO:0000256" key="1">
    <source>
        <dbReference type="SAM" id="MobiDB-lite"/>
    </source>
</evidence>
<dbReference type="KEGG" id="mlj:MLAC_41520"/>